<protein>
    <submittedName>
        <fullName evidence="2">Uncharacterized protein</fullName>
    </submittedName>
</protein>
<keyword evidence="3" id="KW-1185">Reference proteome</keyword>
<accession>K0K0F5</accession>
<evidence type="ECO:0000313" key="2">
    <source>
        <dbReference type="EMBL" id="CCH30023.1"/>
    </source>
</evidence>
<gene>
    <name evidence="2" type="ordered locus">BN6_27110</name>
</gene>
<dbReference type="AlphaFoldDB" id="K0K0F5"/>
<dbReference type="Proteomes" id="UP000006281">
    <property type="component" value="Chromosome"/>
</dbReference>
<name>K0K0F5_SACES</name>
<dbReference type="STRING" id="1179773.BN6_27110"/>
<reference evidence="2 3" key="1">
    <citation type="journal article" date="2012" name="BMC Genomics">
        <title>Complete genome sequence of Saccharothrix espanaensis DSM 44229T and comparison to the other completely sequenced Pseudonocardiaceae.</title>
        <authorList>
            <person name="Strobel T."/>
            <person name="Al-Dilaimi A."/>
            <person name="Blom J."/>
            <person name="Gessner A."/>
            <person name="Kalinowski J."/>
            <person name="Luzhetska M."/>
            <person name="Puhler A."/>
            <person name="Szczepanowski R."/>
            <person name="Bechthold A."/>
            <person name="Ruckert C."/>
        </authorList>
    </citation>
    <scope>NUCLEOTIDE SEQUENCE [LARGE SCALE GENOMIC DNA]</scope>
    <source>
        <strain evidence="3">ATCC 51144 / DSM 44229 / JCM 9112 / NBRC 15066 / NRRL 15764</strain>
    </source>
</reference>
<feature type="compositionally biased region" description="Basic and acidic residues" evidence="1">
    <location>
        <begin position="130"/>
        <end position="143"/>
    </location>
</feature>
<dbReference type="EMBL" id="HE804045">
    <property type="protein sequence ID" value="CCH30023.1"/>
    <property type="molecule type" value="Genomic_DNA"/>
</dbReference>
<evidence type="ECO:0000256" key="1">
    <source>
        <dbReference type="SAM" id="MobiDB-lite"/>
    </source>
</evidence>
<dbReference type="KEGG" id="sesp:BN6_27110"/>
<dbReference type="HOGENOM" id="CLU_1804807_0_0_11"/>
<dbReference type="RefSeq" id="WP_015100135.1">
    <property type="nucleotide sequence ID" value="NC_019673.1"/>
</dbReference>
<organism evidence="2 3">
    <name type="scientific">Saccharothrix espanaensis (strain ATCC 51144 / DSM 44229 / JCM 9112 / NBRC 15066 / NRRL 15764)</name>
    <dbReference type="NCBI Taxonomy" id="1179773"/>
    <lineage>
        <taxon>Bacteria</taxon>
        <taxon>Bacillati</taxon>
        <taxon>Actinomycetota</taxon>
        <taxon>Actinomycetes</taxon>
        <taxon>Pseudonocardiales</taxon>
        <taxon>Pseudonocardiaceae</taxon>
        <taxon>Saccharothrix</taxon>
    </lineage>
</organism>
<sequence length="143" mass="15308">MSATLRNRFAEPAAARRLLVVCDFDESLPGDVRFRRSARGLAALPATTLALVSWRGCRELAELSGLTAPVLLIGEFDRGAVRALLADAETHLVLGVALGGWNVAVGRALTVLFEERVRRGPATTATPADWRARGDCPTRRSGA</sequence>
<evidence type="ECO:0000313" key="3">
    <source>
        <dbReference type="Proteomes" id="UP000006281"/>
    </source>
</evidence>
<proteinExistence type="predicted"/>
<feature type="region of interest" description="Disordered" evidence="1">
    <location>
        <begin position="124"/>
        <end position="143"/>
    </location>
</feature>